<name>A0A109JWW1_9BRAD</name>
<sequence>MSKHRSAIPGFVFVATVMAAVPAMATAGDLRDISVGMAISAAPNAGYVNLTCAGDKTHKLTGWTQWSDCPAGADQTRAIRFEYDPATSRDGTMVGGHPAILTAMVGQDARIAALTIETDPKARLYLRKKAFLLGLQAKSRYGADGWSCSEAPPAGDKQPVGGTFVDEHCSKTADGRSIEIERHLYGQPNKELKDFTDETRITIRRAGS</sequence>
<organism evidence="2 3">
    <name type="scientific">Bradyrhizobium macuxiense</name>
    <dbReference type="NCBI Taxonomy" id="1755647"/>
    <lineage>
        <taxon>Bacteria</taxon>
        <taxon>Pseudomonadati</taxon>
        <taxon>Pseudomonadota</taxon>
        <taxon>Alphaproteobacteria</taxon>
        <taxon>Hyphomicrobiales</taxon>
        <taxon>Nitrobacteraceae</taxon>
        <taxon>Bradyrhizobium</taxon>
    </lineage>
</organism>
<feature type="signal peptide" evidence="1">
    <location>
        <begin position="1"/>
        <end position="19"/>
    </location>
</feature>
<dbReference type="EMBL" id="LNCU01000048">
    <property type="protein sequence ID" value="KWV56607.1"/>
    <property type="molecule type" value="Genomic_DNA"/>
</dbReference>
<accession>A0A109JWW1</accession>
<dbReference type="RefSeq" id="WP_066506458.1">
    <property type="nucleotide sequence ID" value="NZ_LNCU01000048.1"/>
</dbReference>
<feature type="chain" id="PRO_5007137260" description="Secreted protein" evidence="1">
    <location>
        <begin position="20"/>
        <end position="208"/>
    </location>
</feature>
<evidence type="ECO:0000313" key="2">
    <source>
        <dbReference type="EMBL" id="KWV56607.1"/>
    </source>
</evidence>
<gene>
    <name evidence="2" type="ORF">AS156_04220</name>
</gene>
<evidence type="ECO:0000313" key="3">
    <source>
        <dbReference type="Proteomes" id="UP000057737"/>
    </source>
</evidence>
<evidence type="ECO:0008006" key="4">
    <source>
        <dbReference type="Google" id="ProtNLM"/>
    </source>
</evidence>
<protein>
    <recommendedName>
        <fullName evidence="4">Secreted protein</fullName>
    </recommendedName>
</protein>
<keyword evidence="1" id="KW-0732">Signal</keyword>
<comment type="caution">
    <text evidence="2">The sequence shown here is derived from an EMBL/GenBank/DDBJ whole genome shotgun (WGS) entry which is preliminary data.</text>
</comment>
<dbReference type="Proteomes" id="UP000057737">
    <property type="component" value="Unassembled WGS sequence"/>
</dbReference>
<reference evidence="2 3" key="1">
    <citation type="submission" date="2015-11" db="EMBL/GenBank/DDBJ databases">
        <title>Draft Genome Sequence of the Strain BR 10303 (Bradyrhizobium sp.) isolated from nodules of Centrolobium paraense.</title>
        <authorList>
            <person name="Zelli J.E."/>
            <person name="Simoes-Araujo J.L."/>
            <person name="Barauna A.C."/>
            <person name="Silva K."/>
        </authorList>
    </citation>
    <scope>NUCLEOTIDE SEQUENCE [LARGE SCALE GENOMIC DNA]</scope>
    <source>
        <strain evidence="2 3">BR 10303</strain>
    </source>
</reference>
<dbReference type="AlphaFoldDB" id="A0A109JWW1"/>
<proteinExistence type="predicted"/>
<dbReference type="OrthoDB" id="8218312at2"/>
<evidence type="ECO:0000256" key="1">
    <source>
        <dbReference type="SAM" id="SignalP"/>
    </source>
</evidence>
<keyword evidence="3" id="KW-1185">Reference proteome</keyword>